<dbReference type="AlphaFoldDB" id="A0A016WQ60"/>
<comment type="caution">
    <text evidence="1">The sequence shown here is derived from an EMBL/GenBank/DDBJ whole genome shotgun (WGS) entry which is preliminary data.</text>
</comment>
<reference evidence="2" key="1">
    <citation type="journal article" date="2015" name="Nat. Genet.">
        <title>The genome and transcriptome of the zoonotic hookworm Ancylostoma ceylanicum identify infection-specific gene families.</title>
        <authorList>
            <person name="Schwarz E.M."/>
            <person name="Hu Y."/>
            <person name="Antoshechkin I."/>
            <person name="Miller M.M."/>
            <person name="Sternberg P.W."/>
            <person name="Aroian R.V."/>
        </authorList>
    </citation>
    <scope>NUCLEOTIDE SEQUENCE</scope>
    <source>
        <strain evidence="2">HY135</strain>
    </source>
</reference>
<organism evidence="1 2">
    <name type="scientific">Ancylostoma ceylanicum</name>
    <dbReference type="NCBI Taxonomy" id="53326"/>
    <lineage>
        <taxon>Eukaryota</taxon>
        <taxon>Metazoa</taxon>
        <taxon>Ecdysozoa</taxon>
        <taxon>Nematoda</taxon>
        <taxon>Chromadorea</taxon>
        <taxon>Rhabditida</taxon>
        <taxon>Rhabditina</taxon>
        <taxon>Rhabditomorpha</taxon>
        <taxon>Strongyloidea</taxon>
        <taxon>Ancylostomatidae</taxon>
        <taxon>Ancylostomatinae</taxon>
        <taxon>Ancylostoma</taxon>
    </lineage>
</organism>
<accession>A0A016WQ60</accession>
<dbReference type="Proteomes" id="UP000024635">
    <property type="component" value="Unassembled WGS sequence"/>
</dbReference>
<proteinExistence type="predicted"/>
<dbReference type="EMBL" id="JARK01000158">
    <property type="protein sequence ID" value="EYC41731.1"/>
    <property type="molecule type" value="Genomic_DNA"/>
</dbReference>
<gene>
    <name evidence="1" type="primary">Acey_s0558.g3412</name>
    <name evidence="1" type="ORF">Y032_0558g3412</name>
</gene>
<evidence type="ECO:0000313" key="1">
    <source>
        <dbReference type="EMBL" id="EYC41731.1"/>
    </source>
</evidence>
<evidence type="ECO:0000313" key="2">
    <source>
        <dbReference type="Proteomes" id="UP000024635"/>
    </source>
</evidence>
<protein>
    <submittedName>
        <fullName evidence="1">Uncharacterized protein</fullName>
    </submittedName>
</protein>
<sequence>MPYTPLVSWLRSILGNESRCISPFLTWERHLTALPRIIWLPPFRGQIFPSPLVYSRLRPLPLQCGEGQCHNGFIKIHAFTTAVRRRCHTWFSRQAKTRTGDTTLE</sequence>
<keyword evidence="2" id="KW-1185">Reference proteome</keyword>
<name>A0A016WQ60_9BILA</name>